<keyword evidence="1" id="KW-0472">Membrane</keyword>
<protein>
    <submittedName>
        <fullName evidence="2">Uncharacterized protein</fullName>
    </submittedName>
</protein>
<feature type="transmembrane region" description="Helical" evidence="1">
    <location>
        <begin position="115"/>
        <end position="134"/>
    </location>
</feature>
<sequence length="343" mass="38225">MDEPPSNSRPQQLLRRWRQTAFVVNAGRRFRYPWSGVPNVDHRLVHSDQTGADQERDLEENCPAKPSPKDLARLLSRSVLVNQIKHLPQLLRAVVQGTPQDKQQQKRCSKYSQKALLFAITTFVAYLGSSSSASSSTGNTAFRIAMAAFFIAISIDLISATRTPKWGCACLVYLSWFLLVLLSYLLLVSFHRDYCYAIILVPLLVLAAALLQCKLRPSVTQQNTTSDSGDQDLDTDDDADQDLENIFDWSAGIVNCGGLISMILGHYMYMVGPNHLKEASVIGFLFFFTVVLGLYLMMVTTVKNVALTPYVGHLTCLLNILLVCTLIATLIHGVWLSRNDSHV</sequence>
<feature type="transmembrane region" description="Helical" evidence="1">
    <location>
        <begin position="249"/>
        <end position="269"/>
    </location>
</feature>
<dbReference type="EMBL" id="CM008051">
    <property type="protein sequence ID" value="PAN34028.1"/>
    <property type="molecule type" value="Genomic_DNA"/>
</dbReference>
<dbReference type="AlphaFoldDB" id="A0A2S3I1L6"/>
<dbReference type="Gramene" id="PAN34028">
    <property type="protein sequence ID" value="PAN34028"/>
    <property type="gene ID" value="PAHAL_6G065300"/>
</dbReference>
<feature type="transmembrane region" description="Helical" evidence="1">
    <location>
        <begin position="170"/>
        <end position="190"/>
    </location>
</feature>
<feature type="transmembrane region" description="Helical" evidence="1">
    <location>
        <begin position="314"/>
        <end position="335"/>
    </location>
</feature>
<feature type="transmembrane region" description="Helical" evidence="1">
    <location>
        <begin position="281"/>
        <end position="302"/>
    </location>
</feature>
<reference evidence="2" key="1">
    <citation type="submission" date="2018-04" db="EMBL/GenBank/DDBJ databases">
        <title>WGS assembly of Panicum hallii.</title>
        <authorList>
            <person name="Lovell J."/>
            <person name="Jenkins J."/>
            <person name="Lowry D."/>
            <person name="Mamidi S."/>
            <person name="Sreedasyam A."/>
            <person name="Weng X."/>
            <person name="Barry K."/>
            <person name="Bonette J."/>
            <person name="Campitelli B."/>
            <person name="Daum C."/>
            <person name="Gordon S."/>
            <person name="Gould B."/>
            <person name="Lipzen A."/>
            <person name="Macqueen A."/>
            <person name="Palacio-Mejia J."/>
            <person name="Plott C."/>
            <person name="Shakirov E."/>
            <person name="Shu S."/>
            <person name="Yoshinaga Y."/>
            <person name="Zane M."/>
            <person name="Rokhsar D."/>
            <person name="Grimwood J."/>
            <person name="Schmutz J."/>
            <person name="Juenger T."/>
        </authorList>
    </citation>
    <scope>NUCLEOTIDE SEQUENCE [LARGE SCALE GENOMIC DNA]</scope>
    <source>
        <strain evidence="2">FIL2</strain>
    </source>
</reference>
<name>A0A2S3I1L6_9POAL</name>
<dbReference type="Proteomes" id="UP000243499">
    <property type="component" value="Chromosome 6"/>
</dbReference>
<keyword evidence="1" id="KW-1133">Transmembrane helix</keyword>
<organism evidence="2">
    <name type="scientific">Panicum hallii</name>
    <dbReference type="NCBI Taxonomy" id="206008"/>
    <lineage>
        <taxon>Eukaryota</taxon>
        <taxon>Viridiplantae</taxon>
        <taxon>Streptophyta</taxon>
        <taxon>Embryophyta</taxon>
        <taxon>Tracheophyta</taxon>
        <taxon>Spermatophyta</taxon>
        <taxon>Magnoliopsida</taxon>
        <taxon>Liliopsida</taxon>
        <taxon>Poales</taxon>
        <taxon>Poaceae</taxon>
        <taxon>PACMAD clade</taxon>
        <taxon>Panicoideae</taxon>
        <taxon>Panicodae</taxon>
        <taxon>Paniceae</taxon>
        <taxon>Panicinae</taxon>
        <taxon>Panicum</taxon>
        <taxon>Panicum sect. Panicum</taxon>
    </lineage>
</organism>
<accession>A0A2S3I1L6</accession>
<evidence type="ECO:0000256" key="1">
    <source>
        <dbReference type="SAM" id="Phobius"/>
    </source>
</evidence>
<keyword evidence="1" id="KW-0812">Transmembrane</keyword>
<feature type="transmembrane region" description="Helical" evidence="1">
    <location>
        <begin position="196"/>
        <end position="213"/>
    </location>
</feature>
<gene>
    <name evidence="2" type="ORF">PAHAL_6G065300</name>
</gene>
<proteinExistence type="predicted"/>
<feature type="transmembrane region" description="Helical" evidence="1">
    <location>
        <begin position="140"/>
        <end position="158"/>
    </location>
</feature>
<evidence type="ECO:0000313" key="2">
    <source>
        <dbReference type="EMBL" id="PAN34028.1"/>
    </source>
</evidence>